<reference evidence="2 3" key="1">
    <citation type="submission" date="2014-07" db="EMBL/GenBank/DDBJ databases">
        <title>Methanogenic archaea and the global carbon cycle.</title>
        <authorList>
            <person name="Henriksen J.R."/>
            <person name="Luke J."/>
            <person name="Reinhart S."/>
            <person name="Benedict M.N."/>
            <person name="Youngblut N.D."/>
            <person name="Metcalf M.E."/>
            <person name="Whitaker R.J."/>
            <person name="Metcalf W.W."/>
        </authorList>
    </citation>
    <scope>NUCLEOTIDE SEQUENCE [LARGE SCALE GENOMIC DNA]</scope>
    <source>
        <strain evidence="2 3">Wiesmoor</strain>
    </source>
</reference>
<protein>
    <submittedName>
        <fullName evidence="2">Uncharacterized protein</fullName>
    </submittedName>
</protein>
<dbReference type="HOGENOM" id="CLU_2695746_0_0_2"/>
<dbReference type="PATRIC" id="fig|1434109.4.peg.1934"/>
<dbReference type="RefSeq" id="WP_048102987.1">
    <property type="nucleotide sequence ID" value="NZ_CP009526.1"/>
</dbReference>
<organism evidence="2 3">
    <name type="scientific">Methanosarcina barkeri str. Wiesmoor</name>
    <dbReference type="NCBI Taxonomy" id="1434109"/>
    <lineage>
        <taxon>Archaea</taxon>
        <taxon>Methanobacteriati</taxon>
        <taxon>Methanobacteriota</taxon>
        <taxon>Stenosarchaea group</taxon>
        <taxon>Methanomicrobia</taxon>
        <taxon>Methanosarcinales</taxon>
        <taxon>Methanosarcinaceae</taxon>
        <taxon>Methanosarcina</taxon>
    </lineage>
</organism>
<feature type="compositionally biased region" description="Basic residues" evidence="1">
    <location>
        <begin position="18"/>
        <end position="30"/>
    </location>
</feature>
<evidence type="ECO:0000313" key="2">
    <source>
        <dbReference type="EMBL" id="AKB50792.1"/>
    </source>
</evidence>
<sequence length="73" mass="7865">MLNLDTNSATKPGDQQGKAKKKPNGKKSLKYTRDMKNVVGVKIGQLPGKWMTLGIGVGATLKFSLKISFSASR</sequence>
<dbReference type="AlphaFoldDB" id="A0A0E3QM81"/>
<feature type="region of interest" description="Disordered" evidence="1">
    <location>
        <begin position="1"/>
        <end position="31"/>
    </location>
</feature>
<name>A0A0E3QM81_METBA</name>
<evidence type="ECO:0000313" key="3">
    <source>
        <dbReference type="Proteomes" id="UP000033038"/>
    </source>
</evidence>
<dbReference type="GeneID" id="24823018"/>
<dbReference type="EMBL" id="CP009526">
    <property type="protein sequence ID" value="AKB50792.1"/>
    <property type="molecule type" value="Genomic_DNA"/>
</dbReference>
<evidence type="ECO:0000256" key="1">
    <source>
        <dbReference type="SAM" id="MobiDB-lite"/>
    </source>
</evidence>
<gene>
    <name evidence="2" type="ORF">MSBRW_1539</name>
</gene>
<dbReference type="Proteomes" id="UP000033038">
    <property type="component" value="Chromosome"/>
</dbReference>
<accession>A0A0E3QM81</accession>
<dbReference type="KEGG" id="mbw:MSBRW_1539"/>
<feature type="compositionally biased region" description="Polar residues" evidence="1">
    <location>
        <begin position="1"/>
        <end position="10"/>
    </location>
</feature>
<proteinExistence type="predicted"/>